<sequence>MDKETFCRAQPAAARILKQMLSVNRMAHAVLFWGPRGVPSSEAAELVTQALVCRNPDPDGFGCGKCLECRNAAEHRGIGVYWNSRLQKRNAAELQEQFSLTSEGSRVCVLENFDEATPQAANALLKFIEEPQPGITVILTAGERSAVLPTIESRCLCIQLRPMPEKDRAKALTQLPEDLRQAAASAGYGPEDFPEPDEFLERIMPAVKHYITLWDVPDGLLFLQLEVFPARAAQTTRSMVRLFFEALQWQVRQSELEAETKAMVFDALIQGVEAVKRTADPSLAIDQMASRIRKGINHDRT</sequence>
<evidence type="ECO:0000313" key="1">
    <source>
        <dbReference type="EMBL" id="AMK53162.1"/>
    </source>
</evidence>
<reference evidence="1 2" key="1">
    <citation type="journal article" date="2016" name="Gut Pathog.">
        <title>Whole genome sequencing of "Faecalibaculum rodentium" ALO17, isolated from C57BL/6J laboratory mouse feces.</title>
        <authorList>
            <person name="Lim S."/>
            <person name="Chang D.H."/>
            <person name="Ahn S."/>
            <person name="Kim B.C."/>
        </authorList>
    </citation>
    <scope>NUCLEOTIDE SEQUENCE [LARGE SCALE GENOMIC DNA]</scope>
    <source>
        <strain evidence="1 2">Alo17</strain>
    </source>
</reference>
<gene>
    <name evidence="1" type="ORF">AALO17_00280</name>
</gene>
<dbReference type="PANTHER" id="PTHR11669">
    <property type="entry name" value="REPLICATION FACTOR C / DNA POLYMERASE III GAMMA-TAU SUBUNIT"/>
    <property type="match status" value="1"/>
</dbReference>
<dbReference type="GeneID" id="78476953"/>
<dbReference type="EMBL" id="CP011391">
    <property type="protein sequence ID" value="AMK53162.1"/>
    <property type="molecule type" value="Genomic_DNA"/>
</dbReference>
<dbReference type="RefSeq" id="WP_067553935.1">
    <property type="nucleotide sequence ID" value="NZ_CAKOCV010000001.1"/>
</dbReference>
<keyword evidence="2" id="KW-1185">Reference proteome</keyword>
<evidence type="ECO:0000313" key="2">
    <source>
        <dbReference type="Proteomes" id="UP000069771"/>
    </source>
</evidence>
<evidence type="ECO:0008006" key="3">
    <source>
        <dbReference type="Google" id="ProtNLM"/>
    </source>
</evidence>
<dbReference type="InterPro" id="IPR027417">
    <property type="entry name" value="P-loop_NTPase"/>
</dbReference>
<dbReference type="Gene3D" id="3.40.50.300">
    <property type="entry name" value="P-loop containing nucleotide triphosphate hydrolases"/>
    <property type="match status" value="1"/>
</dbReference>
<dbReference type="InterPro" id="IPR050238">
    <property type="entry name" value="DNA_Rep/Repair_Clamp_Loader"/>
</dbReference>
<proteinExistence type="predicted"/>
<dbReference type="STRING" id="1702221.AALO17_00280"/>
<organism evidence="1 2">
    <name type="scientific">Faecalibaculum rodentium</name>
    <dbReference type="NCBI Taxonomy" id="1702221"/>
    <lineage>
        <taxon>Bacteria</taxon>
        <taxon>Bacillati</taxon>
        <taxon>Bacillota</taxon>
        <taxon>Erysipelotrichia</taxon>
        <taxon>Erysipelotrichales</taxon>
        <taxon>Erysipelotrichaceae</taxon>
        <taxon>Faecalibaculum</taxon>
    </lineage>
</organism>
<dbReference type="GO" id="GO:0006261">
    <property type="term" value="P:DNA-templated DNA replication"/>
    <property type="evidence" value="ECO:0007669"/>
    <property type="project" value="TreeGrafter"/>
</dbReference>
<name>A0A140DR85_9FIRM</name>
<dbReference type="KEGG" id="fro:AALO17_00280"/>
<dbReference type="Pfam" id="PF13177">
    <property type="entry name" value="DNA_pol3_delta2"/>
    <property type="match status" value="1"/>
</dbReference>
<accession>A0A140DR85</accession>
<dbReference type="SUPFAM" id="SSF52540">
    <property type="entry name" value="P-loop containing nucleoside triphosphate hydrolases"/>
    <property type="match status" value="1"/>
</dbReference>
<protein>
    <recommendedName>
        <fullName evidence="3">DNA polymerase III subunit delta</fullName>
    </recommendedName>
</protein>
<dbReference type="OrthoDB" id="9810148at2"/>
<dbReference type="PATRIC" id="fig|1702221.3.peg.28"/>
<dbReference type="AlphaFoldDB" id="A0A140DR85"/>
<dbReference type="Proteomes" id="UP000069771">
    <property type="component" value="Chromosome"/>
</dbReference>
<dbReference type="PANTHER" id="PTHR11669:SF8">
    <property type="entry name" value="DNA POLYMERASE III SUBUNIT DELTA"/>
    <property type="match status" value="1"/>
</dbReference>